<comment type="similarity">
    <text evidence="1">Belongs to the eukaryotic-type primase small subunit family.</text>
</comment>
<gene>
    <name evidence="11" type="primary">PRIMPOL</name>
</gene>
<keyword evidence="3" id="KW-0240">DNA-directed RNA polymerase</keyword>
<evidence type="ECO:0000256" key="4">
    <source>
        <dbReference type="ARBA" id="ARBA00022932"/>
    </source>
</evidence>
<dbReference type="GO" id="GO:0003887">
    <property type="term" value="F:DNA-directed DNA polymerase activity"/>
    <property type="evidence" value="ECO:0007669"/>
    <property type="project" value="UniProtKB-KW"/>
</dbReference>
<comment type="catalytic activity">
    <reaction evidence="6">
        <text>ssDNA + n NTP = ssDNA/pppN(pN)n-1 hybrid + (n-1) diphosphate.</text>
        <dbReference type="EC" id="2.7.7.102"/>
    </reaction>
</comment>
<keyword evidence="3" id="KW-0804">Transcription</keyword>
<evidence type="ECO:0000256" key="6">
    <source>
        <dbReference type="ARBA" id="ARBA00044677"/>
    </source>
</evidence>
<dbReference type="GO" id="GO:0006269">
    <property type="term" value="P:DNA replication, synthesis of primer"/>
    <property type="evidence" value="ECO:0007669"/>
    <property type="project" value="InterPro"/>
</dbReference>
<sequence length="468" mass="53268">MDLHSAEISTGVVAKAVTPAEPVMINSNLKWDRIDASYASEPVKRKWEAKLKQIEERASRYERKPLSSVYRPRLSKPDEPPSIWKLFHRQNQAFNFVKSCKEDVHVFALEYKVGDGQRIYLVTTYVQLWFYYKSRKNLLHCYEVIPENSVCKLYFDLEFNKLANPGANGKKMVALLIKHVCKALQELYSVKCSAEDVFNLDSSTDEKFSRHLIFQLRDVAFKDNIHVGNFVKKILQPALKLINSEDDSRIPETTGVGSSQFPETPRKQGASSNPVSMEKDTRESGTLNSEKLERLDLAEQSSPDLSFLVVKTDIGEKHLFVDLGKGTWPTVVPRNDILILVDLKNEVWYQKCHDPVCKAENFKSNCFPLPPDVCLQLLFKDEEELTTDETVETEDNEAKKPHRSSSNKLSKGVRSTSSDDWDNGIDDAYFLEATEDAELVEATETSLLSYNSGVDEIPDELILEALQE</sequence>
<dbReference type="CDD" id="cd22256">
    <property type="entry name" value="PrimPol_RBD"/>
    <property type="match status" value="1"/>
</dbReference>
<feature type="compositionally biased region" description="Acidic residues" evidence="9">
    <location>
        <begin position="386"/>
        <end position="395"/>
    </location>
</feature>
<dbReference type="InterPro" id="IPR002755">
    <property type="entry name" value="DNA_primase_S"/>
</dbReference>
<dbReference type="AlphaFoldDB" id="A0A9B0T841"/>
<feature type="region of interest" description="Disordered" evidence="9">
    <location>
        <begin position="386"/>
        <end position="423"/>
    </location>
</feature>
<evidence type="ECO:0000313" key="10">
    <source>
        <dbReference type="Proteomes" id="UP000504623"/>
    </source>
</evidence>
<name>A0A9B0T841_CHRAS</name>
<accession>A0A9B0T841</accession>
<evidence type="ECO:0000256" key="2">
    <source>
        <dbReference type="ARBA" id="ARBA00012417"/>
    </source>
</evidence>
<dbReference type="InterPro" id="IPR044917">
    <property type="entry name" value="PRIMPOL"/>
</dbReference>
<evidence type="ECO:0000256" key="9">
    <source>
        <dbReference type="SAM" id="MobiDB-lite"/>
    </source>
</evidence>
<dbReference type="GO" id="GO:0009411">
    <property type="term" value="P:response to UV"/>
    <property type="evidence" value="ECO:0007669"/>
    <property type="project" value="TreeGrafter"/>
</dbReference>
<dbReference type="GO" id="GO:0000428">
    <property type="term" value="C:DNA-directed RNA polymerase complex"/>
    <property type="evidence" value="ECO:0007669"/>
    <property type="project" value="UniProtKB-KW"/>
</dbReference>
<dbReference type="OrthoDB" id="5988181at2759"/>
<evidence type="ECO:0000256" key="8">
    <source>
        <dbReference type="ARBA" id="ARBA00047303"/>
    </source>
</evidence>
<dbReference type="GO" id="GO:0031297">
    <property type="term" value="P:replication fork processing"/>
    <property type="evidence" value="ECO:0007669"/>
    <property type="project" value="TreeGrafter"/>
</dbReference>
<keyword evidence="4" id="KW-0239">DNA-directed DNA polymerase</keyword>
<dbReference type="GO" id="GO:0042276">
    <property type="term" value="P:error-prone translesion synthesis"/>
    <property type="evidence" value="ECO:0007669"/>
    <property type="project" value="InterPro"/>
</dbReference>
<organism evidence="10 11">
    <name type="scientific">Chrysochloris asiatica</name>
    <name type="common">Cape golden mole</name>
    <dbReference type="NCBI Taxonomy" id="185453"/>
    <lineage>
        <taxon>Eukaryota</taxon>
        <taxon>Metazoa</taxon>
        <taxon>Chordata</taxon>
        <taxon>Craniata</taxon>
        <taxon>Vertebrata</taxon>
        <taxon>Euteleostomi</taxon>
        <taxon>Mammalia</taxon>
        <taxon>Eutheria</taxon>
        <taxon>Afrotheria</taxon>
        <taxon>Chrysochloridae</taxon>
        <taxon>Chrysochlorinae</taxon>
        <taxon>Chrysochloris</taxon>
    </lineage>
</organism>
<dbReference type="RefSeq" id="XP_006834567.1">
    <property type="nucleotide sequence ID" value="XM_006834504.1"/>
</dbReference>
<reference evidence="11" key="1">
    <citation type="submission" date="2025-08" db="UniProtKB">
        <authorList>
            <consortium name="RefSeq"/>
        </authorList>
    </citation>
    <scope>IDENTIFICATION</scope>
    <source>
        <tissue evidence="11">Spleen</tissue>
    </source>
</reference>
<dbReference type="GO" id="GO:0003899">
    <property type="term" value="F:DNA-directed RNA polymerase activity"/>
    <property type="evidence" value="ECO:0007669"/>
    <property type="project" value="InterPro"/>
</dbReference>
<dbReference type="EC" id="2.7.7.7" evidence="2"/>
<dbReference type="PANTHER" id="PTHR31399:SF0">
    <property type="entry name" value="DNA-DIRECTED PRIMASE_POLYMERASE PROTEIN"/>
    <property type="match status" value="1"/>
</dbReference>
<evidence type="ECO:0000256" key="3">
    <source>
        <dbReference type="ARBA" id="ARBA00022478"/>
    </source>
</evidence>
<feature type="compositionally biased region" description="Polar residues" evidence="9">
    <location>
        <begin position="406"/>
        <end position="418"/>
    </location>
</feature>
<evidence type="ECO:0000313" key="11">
    <source>
        <dbReference type="RefSeq" id="XP_006834567.1"/>
    </source>
</evidence>
<evidence type="ECO:0000256" key="5">
    <source>
        <dbReference type="ARBA" id="ARBA00026139"/>
    </source>
</evidence>
<keyword evidence="10" id="KW-1185">Reference proteome</keyword>
<proteinExistence type="inferred from homology"/>
<dbReference type="GO" id="GO:0006264">
    <property type="term" value="P:mitochondrial DNA replication"/>
    <property type="evidence" value="ECO:0007669"/>
    <property type="project" value="TreeGrafter"/>
</dbReference>
<comment type="catalytic activity">
    <reaction evidence="8">
        <text>DNA(n) + a 2'-deoxyribonucleoside 5'-triphosphate = DNA(n+1) + diphosphate</text>
        <dbReference type="Rhea" id="RHEA:22508"/>
        <dbReference type="Rhea" id="RHEA-COMP:17339"/>
        <dbReference type="Rhea" id="RHEA-COMP:17340"/>
        <dbReference type="ChEBI" id="CHEBI:33019"/>
        <dbReference type="ChEBI" id="CHEBI:61560"/>
        <dbReference type="ChEBI" id="CHEBI:173112"/>
        <dbReference type="EC" id="2.7.7.7"/>
    </reaction>
    <physiologicalReaction direction="left-to-right" evidence="8">
        <dbReference type="Rhea" id="RHEA:22509"/>
    </physiologicalReaction>
</comment>
<dbReference type="EC" id="2.7.7.102" evidence="7"/>
<dbReference type="Pfam" id="PF01896">
    <property type="entry name" value="DNA_primase_S"/>
    <property type="match status" value="1"/>
</dbReference>
<keyword evidence="4" id="KW-0548">Nucleotidyltransferase</keyword>
<keyword evidence="4" id="KW-0808">Transferase</keyword>
<feature type="region of interest" description="Disordered" evidence="9">
    <location>
        <begin position="250"/>
        <end position="295"/>
    </location>
</feature>
<dbReference type="Pfam" id="PF03121">
    <property type="entry name" value="Herpes_UL52"/>
    <property type="match status" value="1"/>
</dbReference>
<dbReference type="CTD" id="201973"/>
<dbReference type="GO" id="GO:0003682">
    <property type="term" value="F:chromatin binding"/>
    <property type="evidence" value="ECO:0007669"/>
    <property type="project" value="TreeGrafter"/>
</dbReference>
<evidence type="ECO:0000256" key="7">
    <source>
        <dbReference type="ARBA" id="ARBA00044768"/>
    </source>
</evidence>
<dbReference type="GO" id="GO:0005634">
    <property type="term" value="C:nucleus"/>
    <property type="evidence" value="ECO:0007669"/>
    <property type="project" value="TreeGrafter"/>
</dbReference>
<dbReference type="PANTHER" id="PTHR31399">
    <property type="entry name" value="DNA-DIRECTED PRIMASE / POLYMERASE PROTEIN"/>
    <property type="match status" value="1"/>
</dbReference>
<evidence type="ECO:0000256" key="1">
    <source>
        <dbReference type="ARBA" id="ARBA00009762"/>
    </source>
</evidence>
<dbReference type="GO" id="GO:0005759">
    <property type="term" value="C:mitochondrial matrix"/>
    <property type="evidence" value="ECO:0007669"/>
    <property type="project" value="TreeGrafter"/>
</dbReference>
<dbReference type="Proteomes" id="UP000504623">
    <property type="component" value="Unplaced"/>
</dbReference>
<dbReference type="GeneID" id="102838132"/>
<protein>
    <recommendedName>
        <fullName evidence="5">DNA-directed primase/polymerase protein</fullName>
        <ecNumber evidence="7">2.7.7.102</ecNumber>
        <ecNumber evidence="2">2.7.7.7</ecNumber>
    </recommendedName>
</protein>